<evidence type="ECO:0000313" key="7">
    <source>
        <dbReference type="Proteomes" id="UP001283341"/>
    </source>
</evidence>
<comment type="function">
    <text evidence="5">Reversible hydration of carbon dioxide.</text>
</comment>
<keyword evidence="5" id="KW-0456">Lyase</keyword>
<sequence length="140" mass="15836">MIVACLDPRCDPTKFFNLDGYEAIVHRNAGGNIRHALRDILMLDRAFDLNEVAVVHHTDCGTLTSTDEQIRTHIKARVDKAHWAEVDAIEFGSMVDVEESVKTDVEWFRTNPLVREELKQGCQGFVLDTQAGKVQRVDVD</sequence>
<dbReference type="Proteomes" id="UP001283341">
    <property type="component" value="Unassembled WGS sequence"/>
</dbReference>
<evidence type="ECO:0000256" key="2">
    <source>
        <dbReference type="ARBA" id="ARBA00022723"/>
    </source>
</evidence>
<gene>
    <name evidence="6" type="ORF">B0H66DRAFT_305100</name>
</gene>
<evidence type="ECO:0000256" key="3">
    <source>
        <dbReference type="ARBA" id="ARBA00022833"/>
    </source>
</evidence>
<dbReference type="InterPro" id="IPR036874">
    <property type="entry name" value="Carbonic_anhydrase_sf"/>
</dbReference>
<dbReference type="EC" id="4.2.1.1" evidence="5"/>
<dbReference type="Gene3D" id="3.40.1050.10">
    <property type="entry name" value="Carbonic anhydrase"/>
    <property type="match status" value="1"/>
</dbReference>
<evidence type="ECO:0000256" key="1">
    <source>
        <dbReference type="ARBA" id="ARBA00006217"/>
    </source>
</evidence>
<keyword evidence="2 4" id="KW-0479">Metal-binding</keyword>
<organism evidence="6 7">
    <name type="scientific">Apodospora peruviana</name>
    <dbReference type="NCBI Taxonomy" id="516989"/>
    <lineage>
        <taxon>Eukaryota</taxon>
        <taxon>Fungi</taxon>
        <taxon>Dikarya</taxon>
        <taxon>Ascomycota</taxon>
        <taxon>Pezizomycotina</taxon>
        <taxon>Sordariomycetes</taxon>
        <taxon>Sordariomycetidae</taxon>
        <taxon>Sordariales</taxon>
        <taxon>Lasiosphaeriaceae</taxon>
        <taxon>Apodospora</taxon>
    </lineage>
</organism>
<feature type="binding site" evidence="4">
    <location>
        <position position="5"/>
    </location>
    <ligand>
        <name>Zn(2+)</name>
        <dbReference type="ChEBI" id="CHEBI:29105"/>
    </ligand>
</feature>
<dbReference type="SUPFAM" id="SSF53056">
    <property type="entry name" value="beta-carbonic anhydrase, cab"/>
    <property type="match status" value="1"/>
</dbReference>
<proteinExistence type="inferred from homology"/>
<dbReference type="SMART" id="SM00947">
    <property type="entry name" value="Pro_CA"/>
    <property type="match status" value="1"/>
</dbReference>
<evidence type="ECO:0000256" key="5">
    <source>
        <dbReference type="RuleBase" id="RU003956"/>
    </source>
</evidence>
<protein>
    <recommendedName>
        <fullName evidence="5">Carbonic anhydrase</fullName>
        <ecNumber evidence="5">4.2.1.1</ecNumber>
    </recommendedName>
    <alternativeName>
        <fullName evidence="5">Carbonate dehydratase</fullName>
    </alternativeName>
</protein>
<comment type="caution">
    <text evidence="6">The sequence shown here is derived from an EMBL/GenBank/DDBJ whole genome shotgun (WGS) entry which is preliminary data.</text>
</comment>
<comment type="similarity">
    <text evidence="1 5">Belongs to the beta-class carbonic anhydrase family.</text>
</comment>
<dbReference type="GO" id="GO:0004089">
    <property type="term" value="F:carbonate dehydratase activity"/>
    <property type="evidence" value="ECO:0007669"/>
    <property type="project" value="UniProtKB-UniRule"/>
</dbReference>
<dbReference type="InterPro" id="IPR001765">
    <property type="entry name" value="Carbonic_anhydrase"/>
</dbReference>
<keyword evidence="7" id="KW-1185">Reference proteome</keyword>
<dbReference type="GO" id="GO:0008270">
    <property type="term" value="F:zinc ion binding"/>
    <property type="evidence" value="ECO:0007669"/>
    <property type="project" value="UniProtKB-UniRule"/>
</dbReference>
<dbReference type="PANTHER" id="PTHR43175:SF3">
    <property type="entry name" value="CARBON DISULFIDE HYDROLASE"/>
    <property type="match status" value="1"/>
</dbReference>
<reference evidence="6" key="2">
    <citation type="submission" date="2023-06" db="EMBL/GenBank/DDBJ databases">
        <authorList>
            <consortium name="Lawrence Berkeley National Laboratory"/>
            <person name="Haridas S."/>
            <person name="Hensen N."/>
            <person name="Bonometti L."/>
            <person name="Westerberg I."/>
            <person name="Brannstrom I.O."/>
            <person name="Guillou S."/>
            <person name="Cros-Aarteil S."/>
            <person name="Calhoun S."/>
            <person name="Kuo A."/>
            <person name="Mondo S."/>
            <person name="Pangilinan J."/>
            <person name="Riley R."/>
            <person name="Labutti K."/>
            <person name="Andreopoulos B."/>
            <person name="Lipzen A."/>
            <person name="Chen C."/>
            <person name="Yanf M."/>
            <person name="Daum C."/>
            <person name="Ng V."/>
            <person name="Clum A."/>
            <person name="Steindorff A."/>
            <person name="Ohm R."/>
            <person name="Martin F."/>
            <person name="Silar P."/>
            <person name="Natvig D."/>
            <person name="Lalanne C."/>
            <person name="Gautier V."/>
            <person name="Ament-Velasquez S.L."/>
            <person name="Kruys A."/>
            <person name="Hutchinson M.I."/>
            <person name="Powell A.J."/>
            <person name="Barry K."/>
            <person name="Miller A.N."/>
            <person name="Grigoriev I.V."/>
            <person name="Debuchy R."/>
            <person name="Gladieux P."/>
            <person name="Thoren M.H."/>
            <person name="Johannesson H."/>
        </authorList>
    </citation>
    <scope>NUCLEOTIDE SEQUENCE</scope>
    <source>
        <strain evidence="6">CBS 118394</strain>
    </source>
</reference>
<name>A0AAE0M3N8_9PEZI</name>
<comment type="catalytic activity">
    <reaction evidence="5">
        <text>hydrogencarbonate + H(+) = CO2 + H2O</text>
        <dbReference type="Rhea" id="RHEA:10748"/>
        <dbReference type="ChEBI" id="CHEBI:15377"/>
        <dbReference type="ChEBI" id="CHEBI:15378"/>
        <dbReference type="ChEBI" id="CHEBI:16526"/>
        <dbReference type="ChEBI" id="CHEBI:17544"/>
        <dbReference type="EC" id="4.2.1.1"/>
    </reaction>
</comment>
<keyword evidence="3 4" id="KW-0862">Zinc</keyword>
<feature type="binding site" evidence="4">
    <location>
        <position position="7"/>
    </location>
    <ligand>
        <name>Zn(2+)</name>
        <dbReference type="ChEBI" id="CHEBI:29105"/>
    </ligand>
</feature>
<feature type="binding site" evidence="4">
    <location>
        <position position="60"/>
    </location>
    <ligand>
        <name>Zn(2+)</name>
        <dbReference type="ChEBI" id="CHEBI:29105"/>
    </ligand>
</feature>
<evidence type="ECO:0000256" key="4">
    <source>
        <dbReference type="PIRSR" id="PIRSR601765-1"/>
    </source>
</evidence>
<feature type="binding site" evidence="4">
    <location>
        <position position="57"/>
    </location>
    <ligand>
        <name>Zn(2+)</name>
        <dbReference type="ChEBI" id="CHEBI:29105"/>
    </ligand>
</feature>
<evidence type="ECO:0000313" key="6">
    <source>
        <dbReference type="EMBL" id="KAK3316759.1"/>
    </source>
</evidence>
<accession>A0AAE0M3N8</accession>
<comment type="cofactor">
    <cofactor evidence="4">
        <name>Zn(2+)</name>
        <dbReference type="ChEBI" id="CHEBI:29105"/>
    </cofactor>
    <text evidence="4">Binds 1 zinc ion per subunit.</text>
</comment>
<reference evidence="6" key="1">
    <citation type="journal article" date="2023" name="Mol. Phylogenet. Evol.">
        <title>Genome-scale phylogeny and comparative genomics of the fungal order Sordariales.</title>
        <authorList>
            <person name="Hensen N."/>
            <person name="Bonometti L."/>
            <person name="Westerberg I."/>
            <person name="Brannstrom I.O."/>
            <person name="Guillou S."/>
            <person name="Cros-Aarteil S."/>
            <person name="Calhoun S."/>
            <person name="Haridas S."/>
            <person name="Kuo A."/>
            <person name="Mondo S."/>
            <person name="Pangilinan J."/>
            <person name="Riley R."/>
            <person name="LaButti K."/>
            <person name="Andreopoulos B."/>
            <person name="Lipzen A."/>
            <person name="Chen C."/>
            <person name="Yan M."/>
            <person name="Daum C."/>
            <person name="Ng V."/>
            <person name="Clum A."/>
            <person name="Steindorff A."/>
            <person name="Ohm R.A."/>
            <person name="Martin F."/>
            <person name="Silar P."/>
            <person name="Natvig D.O."/>
            <person name="Lalanne C."/>
            <person name="Gautier V."/>
            <person name="Ament-Velasquez S.L."/>
            <person name="Kruys A."/>
            <person name="Hutchinson M.I."/>
            <person name="Powell A.J."/>
            <person name="Barry K."/>
            <person name="Miller A.N."/>
            <person name="Grigoriev I.V."/>
            <person name="Debuchy R."/>
            <person name="Gladieux P."/>
            <person name="Hiltunen Thoren M."/>
            <person name="Johannesson H."/>
        </authorList>
    </citation>
    <scope>NUCLEOTIDE SEQUENCE</scope>
    <source>
        <strain evidence="6">CBS 118394</strain>
    </source>
</reference>
<dbReference type="EMBL" id="JAUEDM010000005">
    <property type="protein sequence ID" value="KAK3316759.1"/>
    <property type="molecule type" value="Genomic_DNA"/>
</dbReference>
<dbReference type="AlphaFoldDB" id="A0AAE0M3N8"/>
<dbReference type="PANTHER" id="PTHR43175">
    <property type="entry name" value="CARBONIC ANHYDRASE"/>
    <property type="match status" value="1"/>
</dbReference>
<dbReference type="Pfam" id="PF00484">
    <property type="entry name" value="Pro_CA"/>
    <property type="match status" value="1"/>
</dbReference>